<dbReference type="AlphaFoldDB" id="A0A1E5E064"/>
<dbReference type="GO" id="GO:1902201">
    <property type="term" value="P:negative regulation of bacterial-type flagellum-dependent cell motility"/>
    <property type="evidence" value="ECO:0007669"/>
    <property type="project" value="TreeGrafter"/>
</dbReference>
<dbReference type="PANTHER" id="PTHR45138">
    <property type="entry name" value="REGULATORY COMPONENTS OF SENSORY TRANSDUCTION SYSTEM"/>
    <property type="match status" value="1"/>
</dbReference>
<keyword evidence="3" id="KW-0472">Membrane</keyword>
<dbReference type="OrthoDB" id="6395678at2"/>
<name>A0A1E5E064_9VIBR</name>
<dbReference type="GO" id="GO:0043709">
    <property type="term" value="P:cell adhesion involved in single-species biofilm formation"/>
    <property type="evidence" value="ECO:0007669"/>
    <property type="project" value="TreeGrafter"/>
</dbReference>
<dbReference type="NCBIfam" id="TIGR00254">
    <property type="entry name" value="GGDEF"/>
    <property type="match status" value="1"/>
</dbReference>
<protein>
    <recommendedName>
        <fullName evidence="1">diguanylate cyclase</fullName>
        <ecNumber evidence="1">2.7.7.65</ecNumber>
    </recommendedName>
</protein>
<dbReference type="InterPro" id="IPR050469">
    <property type="entry name" value="Diguanylate_Cyclase"/>
</dbReference>
<comment type="catalytic activity">
    <reaction evidence="2">
        <text>2 GTP = 3',3'-c-di-GMP + 2 diphosphate</text>
        <dbReference type="Rhea" id="RHEA:24898"/>
        <dbReference type="ChEBI" id="CHEBI:33019"/>
        <dbReference type="ChEBI" id="CHEBI:37565"/>
        <dbReference type="ChEBI" id="CHEBI:58805"/>
        <dbReference type="EC" id="2.7.7.65"/>
    </reaction>
</comment>
<evidence type="ECO:0000256" key="3">
    <source>
        <dbReference type="SAM" id="Phobius"/>
    </source>
</evidence>
<dbReference type="GO" id="GO:0005886">
    <property type="term" value="C:plasma membrane"/>
    <property type="evidence" value="ECO:0007669"/>
    <property type="project" value="TreeGrafter"/>
</dbReference>
<reference evidence="5 6" key="1">
    <citation type="journal article" date="2012" name="Science">
        <title>Ecological populations of bacteria act as socially cohesive units of antibiotic production and resistance.</title>
        <authorList>
            <person name="Cordero O.X."/>
            <person name="Wildschutte H."/>
            <person name="Kirkup B."/>
            <person name="Proehl S."/>
            <person name="Ngo L."/>
            <person name="Hussain F."/>
            <person name="Le Roux F."/>
            <person name="Mincer T."/>
            <person name="Polz M.F."/>
        </authorList>
    </citation>
    <scope>NUCLEOTIDE SEQUENCE [LARGE SCALE GENOMIC DNA]</scope>
    <source>
        <strain evidence="5 6">1S-45</strain>
    </source>
</reference>
<dbReference type="Pfam" id="PF00990">
    <property type="entry name" value="GGDEF"/>
    <property type="match status" value="1"/>
</dbReference>
<evidence type="ECO:0000256" key="1">
    <source>
        <dbReference type="ARBA" id="ARBA00012528"/>
    </source>
</evidence>
<evidence type="ECO:0000259" key="4">
    <source>
        <dbReference type="PROSITE" id="PS50887"/>
    </source>
</evidence>
<dbReference type="STRING" id="1188252.A1QC_11190"/>
<feature type="transmembrane region" description="Helical" evidence="3">
    <location>
        <begin position="6"/>
        <end position="26"/>
    </location>
</feature>
<dbReference type="EMBL" id="AJYK02000086">
    <property type="protein sequence ID" value="OEF23667.1"/>
    <property type="molecule type" value="Genomic_DNA"/>
</dbReference>
<dbReference type="PROSITE" id="PS50887">
    <property type="entry name" value="GGDEF"/>
    <property type="match status" value="1"/>
</dbReference>
<dbReference type="CDD" id="cd01949">
    <property type="entry name" value="GGDEF"/>
    <property type="match status" value="1"/>
</dbReference>
<gene>
    <name evidence="5" type="ORF">A1QC_11190</name>
</gene>
<evidence type="ECO:0000313" key="6">
    <source>
        <dbReference type="Proteomes" id="UP000094070"/>
    </source>
</evidence>
<comment type="caution">
    <text evidence="5">The sequence shown here is derived from an EMBL/GenBank/DDBJ whole genome shotgun (WGS) entry which is preliminary data.</text>
</comment>
<dbReference type="GO" id="GO:0052621">
    <property type="term" value="F:diguanylate cyclase activity"/>
    <property type="evidence" value="ECO:0007669"/>
    <property type="project" value="UniProtKB-EC"/>
</dbReference>
<dbReference type="InterPro" id="IPR043128">
    <property type="entry name" value="Rev_trsase/Diguanyl_cyclase"/>
</dbReference>
<dbReference type="SUPFAM" id="SSF55073">
    <property type="entry name" value="Nucleotide cyclase"/>
    <property type="match status" value="1"/>
</dbReference>
<keyword evidence="3" id="KW-0812">Transmembrane</keyword>
<organism evidence="5 6">
    <name type="scientific">Vibrio rumoiensis 1S-45</name>
    <dbReference type="NCBI Taxonomy" id="1188252"/>
    <lineage>
        <taxon>Bacteria</taxon>
        <taxon>Pseudomonadati</taxon>
        <taxon>Pseudomonadota</taxon>
        <taxon>Gammaproteobacteria</taxon>
        <taxon>Vibrionales</taxon>
        <taxon>Vibrionaceae</taxon>
        <taxon>Vibrio</taxon>
    </lineage>
</organism>
<keyword evidence="6" id="KW-1185">Reference proteome</keyword>
<dbReference type="Gene3D" id="3.30.70.270">
    <property type="match status" value="1"/>
</dbReference>
<proteinExistence type="predicted"/>
<dbReference type="RefSeq" id="WP_017025781.1">
    <property type="nucleotide sequence ID" value="NZ_AJYK02000086.1"/>
</dbReference>
<accession>A0A1E5E064</accession>
<feature type="domain" description="GGDEF" evidence="4">
    <location>
        <begin position="366"/>
        <end position="485"/>
    </location>
</feature>
<dbReference type="PANTHER" id="PTHR45138:SF9">
    <property type="entry name" value="DIGUANYLATE CYCLASE DGCM-RELATED"/>
    <property type="match status" value="1"/>
</dbReference>
<keyword evidence="3" id="KW-1133">Transmembrane helix</keyword>
<dbReference type="Proteomes" id="UP000094070">
    <property type="component" value="Unassembled WGS sequence"/>
</dbReference>
<dbReference type="InterPro" id="IPR000160">
    <property type="entry name" value="GGDEF_dom"/>
</dbReference>
<sequence>MLGKCYVRALLNAVVIIAILAMSFIYEVNKSRSYLKSVFDIFASTLQQIGDNNVSDANYAQVMIEHGSKVKSSPSVLSNVDLHYFPSRNEYGFNQGVYPNVAANGMLIGYGKPPEILVENGNRFLTMDKIWNNYRKANKFHNHFVVNYEYQFVYLSNIRLLENREHFIKEGMIKPQRFRKGLEEQYTKDLEQYGFFFTLPYQNLLDDGKVFSVITPVYYQGELFVDIGTDIELDELKTIIQLYPDLKKSIQVDLVFNGGDISVPVSEARYNSWDVFHYKYEVPNLGTLVAHYDVLYFSTKLFPELCLLVMLSIIFHLVWSSSQRQKQEKLLLKEQLTHDSMTGLYNRRILDEQVIQEIDLLNKQNNPVCIIAIDANNFKKINDNHGHQVGDKAILHIADCLATCTRSHDYCIRMGGDEFFIVLPNLPLEPAYKIAARLEKKVRERSIDSVDVEVTITSATTQMLPNETFDQVYKRVDELLYEKKG</sequence>
<dbReference type="SMART" id="SM00267">
    <property type="entry name" value="GGDEF"/>
    <property type="match status" value="1"/>
</dbReference>
<dbReference type="EC" id="2.7.7.65" evidence="1"/>
<evidence type="ECO:0000313" key="5">
    <source>
        <dbReference type="EMBL" id="OEF23667.1"/>
    </source>
</evidence>
<dbReference type="eggNOG" id="COG3706">
    <property type="taxonomic scope" value="Bacteria"/>
</dbReference>
<dbReference type="InterPro" id="IPR029787">
    <property type="entry name" value="Nucleotide_cyclase"/>
</dbReference>
<evidence type="ECO:0000256" key="2">
    <source>
        <dbReference type="ARBA" id="ARBA00034247"/>
    </source>
</evidence>